<dbReference type="PANTHER" id="PTHR32208">
    <property type="entry name" value="SECRETED PROTEIN-RELATED"/>
    <property type="match status" value="1"/>
</dbReference>
<dbReference type="InterPro" id="IPR015202">
    <property type="entry name" value="GO-like_E_set"/>
</dbReference>
<name>A0A431U1Y5_9BACT</name>
<dbReference type="AlphaFoldDB" id="A0A431U1Y5"/>
<dbReference type="Pfam" id="PF09118">
    <property type="entry name" value="GO-like_E_set"/>
    <property type="match status" value="1"/>
</dbReference>
<dbReference type="Pfam" id="PF07250">
    <property type="entry name" value="Glyoxal_oxid_N"/>
    <property type="match status" value="1"/>
</dbReference>
<evidence type="ECO:0000313" key="5">
    <source>
        <dbReference type="EMBL" id="RTQ49181.1"/>
    </source>
</evidence>
<evidence type="ECO:0000259" key="4">
    <source>
        <dbReference type="Pfam" id="PF09118"/>
    </source>
</evidence>
<dbReference type="InterPro" id="IPR037293">
    <property type="entry name" value="Gal_Oxidase_central_sf"/>
</dbReference>
<dbReference type="InterPro" id="IPR009880">
    <property type="entry name" value="Glyoxal_oxidase_N"/>
</dbReference>
<comment type="caution">
    <text evidence="5">The sequence shown here is derived from an EMBL/GenBank/DDBJ whole genome shotgun (WGS) entry which is preliminary data.</text>
</comment>
<dbReference type="Gene3D" id="2.130.10.80">
    <property type="entry name" value="Galactose oxidase/kelch, beta-propeller"/>
    <property type="match status" value="1"/>
</dbReference>
<dbReference type="SUPFAM" id="SSF81296">
    <property type="entry name" value="E set domains"/>
    <property type="match status" value="1"/>
</dbReference>
<evidence type="ECO:0000256" key="2">
    <source>
        <dbReference type="SAM" id="SignalP"/>
    </source>
</evidence>
<accession>A0A431U1Y5</accession>
<protein>
    <submittedName>
        <fullName evidence="5">DUF1929 domain-containing protein</fullName>
    </submittedName>
</protein>
<organism evidence="5 6">
    <name type="scientific">Hymenobacter gummosus</name>
    <dbReference type="NCBI Taxonomy" id="1776032"/>
    <lineage>
        <taxon>Bacteria</taxon>
        <taxon>Pseudomonadati</taxon>
        <taxon>Bacteroidota</taxon>
        <taxon>Cytophagia</taxon>
        <taxon>Cytophagales</taxon>
        <taxon>Hymenobacteraceae</taxon>
        <taxon>Hymenobacter</taxon>
    </lineage>
</organism>
<proteinExistence type="predicted"/>
<evidence type="ECO:0000259" key="3">
    <source>
        <dbReference type="Pfam" id="PF07250"/>
    </source>
</evidence>
<sequence>MRHHYCLLFIGFGLSSLAQAQGNNPLTGNVLVRNAYQNNSLLAETSIELQPGFSVDAPGFSAAIGRPYAQGGQWRGVYNWPIVGIHTHVLPSGKVLTWQGHNDNSHGHTGVYDWDPATNALNLLQTVHDNIFCSGHTLLPDGRLFVAGGHDRYYESVTPQPNPPDPDNPFNVTYIGGLKLTYTYDYSRPVATAWQQQTDMKRNRWYPTTTVLGNGSVLSVSGETEPIIVMNAQDQNRYRPELWQNGGWSWLMNADRERRLPLYPMMFLAPDGRVFNAGPNKLTGYIDVVNGGTWTDGPEHQLGAAVPPVGDANRYFHGAHHEGTAVMYEPGKILVIGGSGAGGVTNTVERINLNDATPQFQYDASMAYPRAHVNSTVLPDGSVLVTGGIPNGDKRDIDAILPAEMWTPPASGSGPGSWTTLNPMGEPRLYHSTAVLLPDGRVLSAGGGHGGGYTDHPTAEVFSPPYLFKGPRPEISYAPATTSYGQPFAFNSPTPGQIDAVTWIRLSSVTHSFNMNQRFLRLPITARTGTSVTVTAPASPNDCPPGHYMVFALRNGVPSEARIVSISNNPCAASISLTTSISQYSCGATATADVSGSNLGGSYRWYLNGVHQPAFDGQPSAVAQLTNCASQAAFAVEVIPACGGAPLTASQTVSAGPFGQGGTLCACE</sequence>
<dbReference type="InterPro" id="IPR013783">
    <property type="entry name" value="Ig-like_fold"/>
</dbReference>
<reference evidence="5 6" key="1">
    <citation type="submission" date="2018-12" db="EMBL/GenBank/DDBJ databases">
        <title>Hymenobacter gummosus sp. nov., isolated from a spring.</title>
        <authorList>
            <person name="Nie L."/>
        </authorList>
    </citation>
    <scope>NUCLEOTIDE SEQUENCE [LARGE SCALE GENOMIC DNA]</scope>
    <source>
        <strain evidence="5 6">KCTC 52166</strain>
    </source>
</reference>
<feature type="domain" description="Galactose oxidase-like Early set" evidence="4">
    <location>
        <begin position="472"/>
        <end position="566"/>
    </location>
</feature>
<dbReference type="OrthoDB" id="872573at2"/>
<dbReference type="PANTHER" id="PTHR32208:SF21">
    <property type="entry name" value="LOW QUALITY PROTEIN: ALDEHYDE OXIDASE GLOX-LIKE"/>
    <property type="match status" value="1"/>
</dbReference>
<dbReference type="CDD" id="cd02851">
    <property type="entry name" value="E_set_GO_C"/>
    <property type="match status" value="1"/>
</dbReference>
<evidence type="ECO:0000313" key="6">
    <source>
        <dbReference type="Proteomes" id="UP000282184"/>
    </source>
</evidence>
<dbReference type="InterPro" id="IPR011043">
    <property type="entry name" value="Gal_Oxase/kelch_b-propeller"/>
</dbReference>
<evidence type="ECO:0000256" key="1">
    <source>
        <dbReference type="ARBA" id="ARBA00022729"/>
    </source>
</evidence>
<gene>
    <name evidence="5" type="ORF">EJV47_13620</name>
</gene>
<dbReference type="Proteomes" id="UP000282184">
    <property type="component" value="Unassembled WGS sequence"/>
</dbReference>
<dbReference type="SUPFAM" id="SSF50965">
    <property type="entry name" value="Galactose oxidase, central domain"/>
    <property type="match status" value="1"/>
</dbReference>
<feature type="domain" description="Glyoxal oxidase N-terminal" evidence="3">
    <location>
        <begin position="345"/>
        <end position="466"/>
    </location>
</feature>
<dbReference type="Gene3D" id="2.60.40.10">
    <property type="entry name" value="Immunoglobulins"/>
    <property type="match status" value="1"/>
</dbReference>
<dbReference type="EMBL" id="RXOF01000007">
    <property type="protein sequence ID" value="RTQ49181.1"/>
    <property type="molecule type" value="Genomic_DNA"/>
</dbReference>
<dbReference type="InterPro" id="IPR014756">
    <property type="entry name" value="Ig_E-set"/>
</dbReference>
<feature type="chain" id="PRO_5019492574" evidence="2">
    <location>
        <begin position="21"/>
        <end position="668"/>
    </location>
</feature>
<keyword evidence="1 2" id="KW-0732">Signal</keyword>
<feature type="signal peptide" evidence="2">
    <location>
        <begin position="1"/>
        <end position="20"/>
    </location>
</feature>
<keyword evidence="6" id="KW-1185">Reference proteome</keyword>